<proteinExistence type="inferred from homology"/>
<evidence type="ECO:0000256" key="3">
    <source>
        <dbReference type="ARBA" id="ARBA00022946"/>
    </source>
</evidence>
<evidence type="ECO:0000313" key="7">
    <source>
        <dbReference type="EMBL" id="JAS65064.1"/>
    </source>
</evidence>
<keyword evidence="2" id="KW-0999">Mitochondrion inner membrane</keyword>
<dbReference type="PANTHER" id="PTHR21181:SF13">
    <property type="entry name" value="NADH DEHYDROGENASE (UBIQUINONE) COMPLEX I, ASSEMBLY FACTOR 6"/>
    <property type="match status" value="1"/>
</dbReference>
<dbReference type="InterPro" id="IPR002060">
    <property type="entry name" value="Squ/phyt_synthse"/>
</dbReference>
<evidence type="ECO:0008006" key="8">
    <source>
        <dbReference type="Google" id="ProtNLM"/>
    </source>
</evidence>
<dbReference type="SUPFAM" id="SSF48576">
    <property type="entry name" value="Terpenoid synthases"/>
    <property type="match status" value="1"/>
</dbReference>
<evidence type="ECO:0000256" key="1">
    <source>
        <dbReference type="ARBA" id="ARBA00004273"/>
    </source>
</evidence>
<comment type="subcellular location">
    <subcellularLocation>
        <location evidence="1">Mitochondrion inner membrane</location>
    </subcellularLocation>
</comment>
<keyword evidence="5" id="KW-0472">Membrane</keyword>
<dbReference type="Pfam" id="PF00494">
    <property type="entry name" value="SQS_PSY"/>
    <property type="match status" value="1"/>
</dbReference>
<organism evidence="7">
    <name type="scientific">Cuerna arida</name>
    <dbReference type="NCBI Taxonomy" id="1464854"/>
    <lineage>
        <taxon>Eukaryota</taxon>
        <taxon>Metazoa</taxon>
        <taxon>Ecdysozoa</taxon>
        <taxon>Arthropoda</taxon>
        <taxon>Hexapoda</taxon>
        <taxon>Insecta</taxon>
        <taxon>Pterygota</taxon>
        <taxon>Neoptera</taxon>
        <taxon>Paraneoptera</taxon>
        <taxon>Hemiptera</taxon>
        <taxon>Auchenorrhyncha</taxon>
        <taxon>Membracoidea</taxon>
        <taxon>Cicadellidae</taxon>
        <taxon>Cicadellinae</taxon>
        <taxon>Proconiini</taxon>
        <taxon>Cuerna</taxon>
    </lineage>
</organism>
<protein>
    <recommendedName>
        <fullName evidence="8">NADH dehydrogenase (Ubiquinone) complex I, assembly factor 6</fullName>
    </recommendedName>
</protein>
<sequence length="321" mass="36765">MFPLNNRLTVIGSRNSCLIKRFYSSDSLMSSENYCANLVRKHDYENFLCCLLLSNAVRSTAFAVRGFNVEVAKVEDQVSESRLAQMRLQFWIETLDNLFKENVPQHPVAQELYKAIQRHKLQKHHLRSLVSARVGRLSSVTFPTLEAVEQYAESSVSPVYYLLLQAVGVQNVHADHAASHLGKAQGIVNTVRGLPHHCTRRIVMLPQDVLTRHSVAHESVIRGSRDQPVRDVVFEVATRAKQHLDKARSIKDKLPKEAHVLLLPAAATSWYLEKLQQLDFDVFHPKLQRRNQLLPWTLYLNKLLKRCLSTKRLKNEISCKT</sequence>
<evidence type="ECO:0000256" key="6">
    <source>
        <dbReference type="ARBA" id="ARBA00038273"/>
    </source>
</evidence>
<evidence type="ECO:0000256" key="2">
    <source>
        <dbReference type="ARBA" id="ARBA00022792"/>
    </source>
</evidence>
<accession>A0A1B6GRK5</accession>
<keyword evidence="3" id="KW-0809">Transit peptide</keyword>
<dbReference type="GO" id="GO:0005743">
    <property type="term" value="C:mitochondrial inner membrane"/>
    <property type="evidence" value="ECO:0007669"/>
    <property type="project" value="UniProtKB-SubCell"/>
</dbReference>
<evidence type="ECO:0000256" key="4">
    <source>
        <dbReference type="ARBA" id="ARBA00023128"/>
    </source>
</evidence>
<comment type="similarity">
    <text evidence="6">Belongs to the NDUFAF6 family.</text>
</comment>
<keyword evidence="4" id="KW-0496">Mitochondrion</keyword>
<reference evidence="7" key="1">
    <citation type="submission" date="2015-11" db="EMBL/GenBank/DDBJ databases">
        <title>De novo transcriptome assembly of four potential Pierce s Disease insect vectors from Arizona vineyards.</title>
        <authorList>
            <person name="Tassone E.E."/>
        </authorList>
    </citation>
    <scope>NUCLEOTIDE SEQUENCE</scope>
</reference>
<dbReference type="InterPro" id="IPR008949">
    <property type="entry name" value="Isoprenoid_synthase_dom_sf"/>
</dbReference>
<name>A0A1B6GRK5_9HEMI</name>
<evidence type="ECO:0000256" key="5">
    <source>
        <dbReference type="ARBA" id="ARBA00023136"/>
    </source>
</evidence>
<dbReference type="GO" id="GO:0032981">
    <property type="term" value="P:mitochondrial respiratory chain complex I assembly"/>
    <property type="evidence" value="ECO:0007669"/>
    <property type="project" value="TreeGrafter"/>
</dbReference>
<dbReference type="EMBL" id="GECZ01004705">
    <property type="protein sequence ID" value="JAS65064.1"/>
    <property type="molecule type" value="Transcribed_RNA"/>
</dbReference>
<dbReference type="AlphaFoldDB" id="A0A1B6GRK5"/>
<dbReference type="PANTHER" id="PTHR21181">
    <property type="match status" value="1"/>
</dbReference>
<dbReference type="Gene3D" id="1.10.600.10">
    <property type="entry name" value="Farnesyl Diphosphate Synthase"/>
    <property type="match status" value="1"/>
</dbReference>
<gene>
    <name evidence="7" type="ORF">g.12625</name>
</gene>